<name>A0A1P8MTX1_9RHOB</name>
<dbReference type="STRING" id="299262.BWR18_07425"/>
<gene>
    <name evidence="2" type="ORF">BWR18_07425</name>
</gene>
<protein>
    <submittedName>
        <fullName evidence="2">Uncharacterized protein</fullName>
    </submittedName>
</protein>
<dbReference type="EMBL" id="CP019312">
    <property type="protein sequence ID" value="APX11530.1"/>
    <property type="molecule type" value="Genomic_DNA"/>
</dbReference>
<organism evidence="2 3">
    <name type="scientific">Tateyamaria omphalii</name>
    <dbReference type="NCBI Taxonomy" id="299262"/>
    <lineage>
        <taxon>Bacteria</taxon>
        <taxon>Pseudomonadati</taxon>
        <taxon>Pseudomonadota</taxon>
        <taxon>Alphaproteobacteria</taxon>
        <taxon>Rhodobacterales</taxon>
        <taxon>Roseobacteraceae</taxon>
        <taxon>Tateyamaria</taxon>
    </lineage>
</organism>
<keyword evidence="1" id="KW-1133">Transmembrane helix</keyword>
<feature type="transmembrane region" description="Helical" evidence="1">
    <location>
        <begin position="50"/>
        <end position="71"/>
    </location>
</feature>
<dbReference type="AlphaFoldDB" id="A0A1P8MTX1"/>
<dbReference type="Proteomes" id="UP000186336">
    <property type="component" value="Chromosome"/>
</dbReference>
<accession>A0A1P8MTX1</accession>
<proteinExistence type="predicted"/>
<evidence type="ECO:0000313" key="2">
    <source>
        <dbReference type="EMBL" id="APX11530.1"/>
    </source>
</evidence>
<keyword evidence="1" id="KW-0812">Transmembrane</keyword>
<keyword evidence="3" id="KW-1185">Reference proteome</keyword>
<evidence type="ECO:0000313" key="3">
    <source>
        <dbReference type="Proteomes" id="UP000186336"/>
    </source>
</evidence>
<feature type="transmembrane region" description="Helical" evidence="1">
    <location>
        <begin position="25"/>
        <end position="43"/>
    </location>
</feature>
<dbReference type="KEGG" id="tom:BWR18_07425"/>
<keyword evidence="1" id="KW-0472">Membrane</keyword>
<evidence type="ECO:0000256" key="1">
    <source>
        <dbReference type="SAM" id="Phobius"/>
    </source>
</evidence>
<reference evidence="2 3" key="1">
    <citation type="submission" date="2017-01" db="EMBL/GenBank/DDBJ databases">
        <title>Complete genome of Tateyamaria omphalii DOK1-4 isolated from seawater in Dokdo.</title>
        <authorList>
            <person name="Kim J.H."/>
            <person name="Chi W.-J."/>
        </authorList>
    </citation>
    <scope>NUCLEOTIDE SEQUENCE [LARGE SCALE GENOMIC DNA]</scope>
    <source>
        <strain evidence="2 3">DOK1-4</strain>
    </source>
</reference>
<sequence length="80" mass="8485">MVEVSERKPIKRHTVSDLDGTQQGGLAFLVAVLGGMIAAASLAPGALTSFWVWCALLFMAITVGMGFQQLFARDTVEGAE</sequence>